<dbReference type="GO" id="GO:0003677">
    <property type="term" value="F:DNA binding"/>
    <property type="evidence" value="ECO:0007669"/>
    <property type="project" value="UniProtKB-KW"/>
</dbReference>
<dbReference type="OrthoDB" id="9814495at2"/>
<sequence>MKILIVDDHTLFRSGMVHLLQSLSPTPEVIESEDLCSAQHILSTDPGIDLVLLDLKLNDAVGVDSVLTLRKQASQTTIVVLSGEQDPTVIHRCIDSGAMGFITKSATHDELLSAIRLIVAGGVYLPKDIMTSEMASRPPGERSDVALLASLSDRQREVLAYLLQGKPNKTISNKLDISQNTVKAHLSAIFRTLGARNRTEAVYFAARAGVPLE</sequence>
<keyword evidence="1 3" id="KW-0597">Phosphoprotein</keyword>
<evidence type="ECO:0000313" key="6">
    <source>
        <dbReference type="EMBL" id="ASJ72426.1"/>
    </source>
</evidence>
<dbReference type="CDD" id="cd17535">
    <property type="entry name" value="REC_NarL-like"/>
    <property type="match status" value="1"/>
</dbReference>
<evidence type="ECO:0000256" key="3">
    <source>
        <dbReference type="PROSITE-ProRule" id="PRU00169"/>
    </source>
</evidence>
<evidence type="ECO:0000259" key="4">
    <source>
        <dbReference type="PROSITE" id="PS50043"/>
    </source>
</evidence>
<feature type="domain" description="HTH luxR-type" evidence="4">
    <location>
        <begin position="144"/>
        <end position="209"/>
    </location>
</feature>
<name>A0A2Z2NM58_9GAMM</name>
<dbReference type="KEGG" id="gai:IMCC3135_11680"/>
<dbReference type="SUPFAM" id="SSF46894">
    <property type="entry name" value="C-terminal effector domain of the bipartite response regulators"/>
    <property type="match status" value="1"/>
</dbReference>
<dbReference type="InterPro" id="IPR051015">
    <property type="entry name" value="EvgA-like"/>
</dbReference>
<dbReference type="PROSITE" id="PS50043">
    <property type="entry name" value="HTH_LUXR_2"/>
    <property type="match status" value="1"/>
</dbReference>
<proteinExistence type="predicted"/>
<dbReference type="PANTHER" id="PTHR45566:SF1">
    <property type="entry name" value="HTH-TYPE TRANSCRIPTIONAL REGULATOR YHJB-RELATED"/>
    <property type="match status" value="1"/>
</dbReference>
<evidence type="ECO:0000256" key="2">
    <source>
        <dbReference type="ARBA" id="ARBA00023125"/>
    </source>
</evidence>
<dbReference type="AlphaFoldDB" id="A0A2Z2NM58"/>
<dbReference type="InterPro" id="IPR058245">
    <property type="entry name" value="NreC/VraR/RcsB-like_REC"/>
</dbReference>
<gene>
    <name evidence="6" type="primary">exaE</name>
    <name evidence="6" type="ORF">IMCC3135_11680</name>
</gene>
<keyword evidence="2" id="KW-0238">DNA-binding</keyword>
<accession>A0A2Z2NM58</accession>
<dbReference type="EMBL" id="CP018632">
    <property type="protein sequence ID" value="ASJ72426.1"/>
    <property type="molecule type" value="Genomic_DNA"/>
</dbReference>
<keyword evidence="7" id="KW-1185">Reference proteome</keyword>
<dbReference type="InterPro" id="IPR000792">
    <property type="entry name" value="Tscrpt_reg_LuxR_C"/>
</dbReference>
<dbReference type="InterPro" id="IPR011006">
    <property type="entry name" value="CheY-like_superfamily"/>
</dbReference>
<dbReference type="InterPro" id="IPR016032">
    <property type="entry name" value="Sig_transdc_resp-reg_C-effctor"/>
</dbReference>
<evidence type="ECO:0000259" key="5">
    <source>
        <dbReference type="PROSITE" id="PS50110"/>
    </source>
</evidence>
<protein>
    <submittedName>
        <fullName evidence="6">Transcriptional activator protein ExaE</fullName>
    </submittedName>
</protein>
<dbReference type="SMART" id="SM00448">
    <property type="entry name" value="REC"/>
    <property type="match status" value="1"/>
</dbReference>
<dbReference type="Proteomes" id="UP000250079">
    <property type="component" value="Chromosome"/>
</dbReference>
<dbReference type="Pfam" id="PF00196">
    <property type="entry name" value="GerE"/>
    <property type="match status" value="1"/>
</dbReference>
<dbReference type="SUPFAM" id="SSF52172">
    <property type="entry name" value="CheY-like"/>
    <property type="match status" value="1"/>
</dbReference>
<dbReference type="GO" id="GO:0000160">
    <property type="term" value="P:phosphorelay signal transduction system"/>
    <property type="evidence" value="ECO:0007669"/>
    <property type="project" value="InterPro"/>
</dbReference>
<dbReference type="PRINTS" id="PR00038">
    <property type="entry name" value="HTHLUXR"/>
</dbReference>
<dbReference type="SMART" id="SM00421">
    <property type="entry name" value="HTH_LUXR"/>
    <property type="match status" value="1"/>
</dbReference>
<dbReference type="PROSITE" id="PS50110">
    <property type="entry name" value="RESPONSE_REGULATORY"/>
    <property type="match status" value="1"/>
</dbReference>
<reference evidence="6 7" key="1">
    <citation type="submission" date="2016-12" db="EMBL/GenBank/DDBJ databases">
        <authorList>
            <person name="Song W.-J."/>
            <person name="Kurnit D.M."/>
        </authorList>
    </citation>
    <scope>NUCLEOTIDE SEQUENCE [LARGE SCALE GENOMIC DNA]</scope>
    <source>
        <strain evidence="6 7">IMCC3135</strain>
    </source>
</reference>
<dbReference type="Pfam" id="PF00072">
    <property type="entry name" value="Response_reg"/>
    <property type="match status" value="1"/>
</dbReference>
<dbReference type="PANTHER" id="PTHR45566">
    <property type="entry name" value="HTH-TYPE TRANSCRIPTIONAL REGULATOR YHJB-RELATED"/>
    <property type="match status" value="1"/>
</dbReference>
<dbReference type="RefSeq" id="WP_088917737.1">
    <property type="nucleotide sequence ID" value="NZ_CP018632.1"/>
</dbReference>
<dbReference type="InterPro" id="IPR001789">
    <property type="entry name" value="Sig_transdc_resp-reg_receiver"/>
</dbReference>
<organism evidence="6 7">
    <name type="scientific">Granulosicoccus antarcticus IMCC3135</name>
    <dbReference type="NCBI Taxonomy" id="1192854"/>
    <lineage>
        <taxon>Bacteria</taxon>
        <taxon>Pseudomonadati</taxon>
        <taxon>Pseudomonadota</taxon>
        <taxon>Gammaproteobacteria</taxon>
        <taxon>Chromatiales</taxon>
        <taxon>Granulosicoccaceae</taxon>
        <taxon>Granulosicoccus</taxon>
    </lineage>
</organism>
<feature type="modified residue" description="4-aspartylphosphate" evidence="3">
    <location>
        <position position="54"/>
    </location>
</feature>
<dbReference type="CDD" id="cd06170">
    <property type="entry name" value="LuxR_C_like"/>
    <property type="match status" value="1"/>
</dbReference>
<evidence type="ECO:0000313" key="7">
    <source>
        <dbReference type="Proteomes" id="UP000250079"/>
    </source>
</evidence>
<evidence type="ECO:0000256" key="1">
    <source>
        <dbReference type="ARBA" id="ARBA00022553"/>
    </source>
</evidence>
<feature type="domain" description="Response regulatory" evidence="5">
    <location>
        <begin position="2"/>
        <end position="119"/>
    </location>
</feature>
<dbReference type="GO" id="GO:0006355">
    <property type="term" value="P:regulation of DNA-templated transcription"/>
    <property type="evidence" value="ECO:0007669"/>
    <property type="project" value="InterPro"/>
</dbReference>
<dbReference type="Gene3D" id="3.40.50.2300">
    <property type="match status" value="1"/>
</dbReference>